<feature type="compositionally biased region" description="Basic and acidic residues" evidence="1">
    <location>
        <begin position="95"/>
        <end position="108"/>
    </location>
</feature>
<name>A0A642URT6_9ASCO</name>
<keyword evidence="2" id="KW-0732">Signal</keyword>
<proteinExistence type="predicted"/>
<feature type="region of interest" description="Disordered" evidence="1">
    <location>
        <begin position="94"/>
        <end position="114"/>
    </location>
</feature>
<evidence type="ECO:0000313" key="3">
    <source>
        <dbReference type="EMBL" id="KAA8904194.1"/>
    </source>
</evidence>
<evidence type="ECO:0000313" key="4">
    <source>
        <dbReference type="Proteomes" id="UP000761534"/>
    </source>
</evidence>
<evidence type="ECO:0000256" key="1">
    <source>
        <dbReference type="SAM" id="MobiDB-lite"/>
    </source>
</evidence>
<dbReference type="EMBL" id="SWFS01000433">
    <property type="protein sequence ID" value="KAA8904194.1"/>
    <property type="molecule type" value="Genomic_DNA"/>
</dbReference>
<sequence>MGSVLFFYLLKPCRALGLASLEVLGYVQRFLFVEASQIHGGTGDWPPAKPNPVVVFWGPAPRPPGLASLENNEDLSERSATLAQGCSELSLADKLSGDNRNPDVDHSGFDAGFGDEAETEQNIVTVDYEKVTDIRSAIEDAVKIKYADDEDTILAIVNYPISEKENLDAALENQNVRRPSYVSVKDQKLNYFIVMSQTPGHIGLVKNIRSMLDEKLGNGRDYILEPEERSTLYDCSVISDVGVSSIFKKWYYNDTTESYKSECSPTVIEVAWTQSMADVRRTVELLHQQSKFQCEQTVVLCLNSGSLTLKVQVLDFTVQSLIWVAREKSHLFGFEDCLAFYKCLRYKISEQIDLTECFIALMVSMKGRSFDEFWAESLIKPKWIAGTLYRNYFPGVDAHILNAERYLEELYDCERTLPTSLSSEKQRCWELSLIEGEAELDDFEQCFLLMSTFVIQDFDVRMSDFLSEKRIEFSLRTRALRGHDTVPTMGTQPMLRFDKDDLNDLCLTRAGLKWHLTLRGITDLAGDNQTLINRLEEYDRNMVDMVGDKDRVFVPLTEGRVLSIPRPLGKI</sequence>
<dbReference type="AlphaFoldDB" id="A0A642URT6"/>
<organism evidence="3 4">
    <name type="scientific">Trichomonascus ciferrii</name>
    <dbReference type="NCBI Taxonomy" id="44093"/>
    <lineage>
        <taxon>Eukaryota</taxon>
        <taxon>Fungi</taxon>
        <taxon>Dikarya</taxon>
        <taxon>Ascomycota</taxon>
        <taxon>Saccharomycotina</taxon>
        <taxon>Dipodascomycetes</taxon>
        <taxon>Dipodascales</taxon>
        <taxon>Trichomonascaceae</taxon>
        <taxon>Trichomonascus</taxon>
        <taxon>Trichomonascus ciferrii complex</taxon>
    </lineage>
</organism>
<feature type="chain" id="PRO_5024963744" evidence="2">
    <location>
        <begin position="16"/>
        <end position="571"/>
    </location>
</feature>
<reference evidence="3" key="1">
    <citation type="journal article" date="2019" name="G3 (Bethesda)">
        <title>Genome Assemblies of Two Rare Opportunistic Yeast Pathogens: Diutina rugosa (syn. Candida rugosa) and Trichomonascus ciferrii (syn. Candida ciferrii).</title>
        <authorList>
            <person name="Mixao V."/>
            <person name="Saus E."/>
            <person name="Hansen A.P."/>
            <person name="Lass-Florl C."/>
            <person name="Gabaldon T."/>
        </authorList>
    </citation>
    <scope>NUCLEOTIDE SEQUENCE</scope>
    <source>
        <strain evidence="3">CBS 4856</strain>
    </source>
</reference>
<protein>
    <submittedName>
        <fullName evidence="3">Uncharacterized protein</fullName>
    </submittedName>
</protein>
<accession>A0A642URT6</accession>
<dbReference type="Proteomes" id="UP000761534">
    <property type="component" value="Unassembled WGS sequence"/>
</dbReference>
<dbReference type="VEuPathDB" id="FungiDB:TRICI_005569"/>
<evidence type="ECO:0000256" key="2">
    <source>
        <dbReference type="SAM" id="SignalP"/>
    </source>
</evidence>
<gene>
    <name evidence="3" type="ORF">TRICI_005569</name>
</gene>
<feature type="signal peptide" evidence="2">
    <location>
        <begin position="1"/>
        <end position="15"/>
    </location>
</feature>
<keyword evidence="4" id="KW-1185">Reference proteome</keyword>
<comment type="caution">
    <text evidence="3">The sequence shown here is derived from an EMBL/GenBank/DDBJ whole genome shotgun (WGS) entry which is preliminary data.</text>
</comment>